<dbReference type="Gene3D" id="2.40.160.20">
    <property type="match status" value="1"/>
</dbReference>
<organism evidence="2 3">
    <name type="scientific">Alkalitalea saponilacus</name>
    <dbReference type="NCBI Taxonomy" id="889453"/>
    <lineage>
        <taxon>Bacteria</taxon>
        <taxon>Pseudomonadati</taxon>
        <taxon>Bacteroidota</taxon>
        <taxon>Bacteroidia</taxon>
        <taxon>Marinilabiliales</taxon>
        <taxon>Marinilabiliaceae</taxon>
        <taxon>Alkalitalea</taxon>
    </lineage>
</organism>
<dbReference type="KEGG" id="asx:CDL62_04880"/>
<gene>
    <name evidence="2" type="ORF">SAMN03080601_03144</name>
</gene>
<dbReference type="InterPro" id="IPR011250">
    <property type="entry name" value="OMP/PagP_B-barrel"/>
</dbReference>
<accession>A0A1T5HT36</accession>
<feature type="domain" description="DUF6089" evidence="1">
    <location>
        <begin position="21"/>
        <end position="244"/>
    </location>
</feature>
<dbReference type="Pfam" id="PF19573">
    <property type="entry name" value="DUF6089"/>
    <property type="match status" value="1"/>
</dbReference>
<dbReference type="RefSeq" id="WP_079558810.1">
    <property type="nucleotide sequence ID" value="NZ_CP021904.1"/>
</dbReference>
<evidence type="ECO:0000313" key="3">
    <source>
        <dbReference type="Proteomes" id="UP000191055"/>
    </source>
</evidence>
<dbReference type="SUPFAM" id="SSF56925">
    <property type="entry name" value="OMPA-like"/>
    <property type="match status" value="1"/>
</dbReference>
<evidence type="ECO:0000259" key="1">
    <source>
        <dbReference type="Pfam" id="PF19573"/>
    </source>
</evidence>
<dbReference type="Proteomes" id="UP000191055">
    <property type="component" value="Unassembled WGS sequence"/>
</dbReference>
<dbReference type="STRING" id="889453.SAMN03080601_03144"/>
<dbReference type="OrthoDB" id="654178at2"/>
<reference evidence="2 3" key="1">
    <citation type="submission" date="2017-02" db="EMBL/GenBank/DDBJ databases">
        <authorList>
            <person name="Peterson S.W."/>
        </authorList>
    </citation>
    <scope>NUCLEOTIDE SEQUENCE [LARGE SCALE GENOMIC DNA]</scope>
    <source>
        <strain evidence="2 3">DSM 24412</strain>
    </source>
</reference>
<evidence type="ECO:0000313" key="2">
    <source>
        <dbReference type="EMBL" id="SKC23859.1"/>
    </source>
</evidence>
<protein>
    <submittedName>
        <fullName evidence="2">Opacity protein</fullName>
    </submittedName>
</protein>
<dbReference type="AlphaFoldDB" id="A0A1T5HT36"/>
<sequence>MQKPESYSSLYKRLKPGLFLAFLFIGFLSAPVEAQTKIEGGPFLGISWYNGDLNPDRMFYNIQPSIGGIIRYNVNERIAFRGGLQMAGLSGSYPEFDDVHLREYDSAPYSFKRNVIDLSTLLEINFFSFDHPHRPETIFTPYVALGVASTFYTRYEEVDDNHSEKPTFVLSLPFGAGVKWKVTDWFKLGAEWTFRKTFTDDLDVVGTDFPVNPGDPFGFGRSNWTHNNDWYSIVGVYVTFNIFTRDAKCYDGFHNRGRR</sequence>
<keyword evidence="3" id="KW-1185">Reference proteome</keyword>
<dbReference type="InterPro" id="IPR045743">
    <property type="entry name" value="DUF6089"/>
</dbReference>
<proteinExistence type="predicted"/>
<name>A0A1T5HT36_9BACT</name>
<dbReference type="EMBL" id="FUYV01000022">
    <property type="protein sequence ID" value="SKC23859.1"/>
    <property type="molecule type" value="Genomic_DNA"/>
</dbReference>